<reference evidence="1" key="1">
    <citation type="journal article" date="2019" name="Sci. Rep.">
        <title>Draft genome of Tanacetum cinerariifolium, the natural source of mosquito coil.</title>
        <authorList>
            <person name="Yamashiro T."/>
            <person name="Shiraishi A."/>
            <person name="Satake H."/>
            <person name="Nakayama K."/>
        </authorList>
    </citation>
    <scope>NUCLEOTIDE SEQUENCE</scope>
</reference>
<name>A0A699JD99_TANCI</name>
<protein>
    <submittedName>
        <fullName evidence="1">Uncharacterized protein</fullName>
    </submittedName>
</protein>
<accession>A0A699JD99</accession>
<comment type="caution">
    <text evidence="1">The sequence shown here is derived from an EMBL/GenBank/DDBJ whole genome shotgun (WGS) entry which is preliminary data.</text>
</comment>
<dbReference type="AlphaFoldDB" id="A0A699JD99"/>
<proteinExistence type="predicted"/>
<dbReference type="EMBL" id="BKCJ010398630">
    <property type="protein sequence ID" value="GFA28749.1"/>
    <property type="molecule type" value="Genomic_DNA"/>
</dbReference>
<evidence type="ECO:0000313" key="1">
    <source>
        <dbReference type="EMBL" id="GFA28749.1"/>
    </source>
</evidence>
<organism evidence="1">
    <name type="scientific">Tanacetum cinerariifolium</name>
    <name type="common">Dalmatian daisy</name>
    <name type="synonym">Chrysanthemum cinerariifolium</name>
    <dbReference type="NCBI Taxonomy" id="118510"/>
    <lineage>
        <taxon>Eukaryota</taxon>
        <taxon>Viridiplantae</taxon>
        <taxon>Streptophyta</taxon>
        <taxon>Embryophyta</taxon>
        <taxon>Tracheophyta</taxon>
        <taxon>Spermatophyta</taxon>
        <taxon>Magnoliopsida</taxon>
        <taxon>eudicotyledons</taxon>
        <taxon>Gunneridae</taxon>
        <taxon>Pentapetalae</taxon>
        <taxon>asterids</taxon>
        <taxon>campanulids</taxon>
        <taxon>Asterales</taxon>
        <taxon>Asteraceae</taxon>
        <taxon>Asteroideae</taxon>
        <taxon>Anthemideae</taxon>
        <taxon>Anthemidinae</taxon>
        <taxon>Tanacetum</taxon>
    </lineage>
</organism>
<gene>
    <name evidence="1" type="ORF">Tci_600721</name>
</gene>
<sequence>DGEFCQRCTCMRCGSGLSKGLCLICKNNQNFLNDSPSISENSSQSPPHINHHCCYECGDPLDGIFCKQCTCKSCGKGAYTGYNYPPKVSFISNSEPCKSRTIDELPQTLPSFHPTFYSGDESPLTCDSTRNIVDYSPNVFNPPPQPPKYRMSFLGTMLISVTIVHLKFRLPMIRSRGTIKTLISHKIHKIFNNNIFVVPVLGARMRIFNKIDYLLDELAGELILLKSIPLGIDKADYDPEEEIRLVEKLFDPLIEEIDLFLASDGSIPPGIDSAYSDSEGVNIFLERLLHDDCIPLPDTLDFSNVVQVFLPLFT</sequence>
<feature type="non-terminal residue" evidence="1">
    <location>
        <position position="1"/>
    </location>
</feature>